<dbReference type="InterPro" id="IPR010371">
    <property type="entry name" value="YBR137W-like"/>
</dbReference>
<accession>A0ABS7HNG0</accession>
<comment type="caution">
    <text evidence="1">The sequence shown here is derived from an EMBL/GenBank/DDBJ whole genome shotgun (WGS) entry which is preliminary data.</text>
</comment>
<sequence length="166" mass="17526">MTDDISAVLARVEEEEAELVLPRFDLADAWALGSRMREAALAAGLPIVIGITLGEARVFHTALPGSSADNDGWLDRKTRVARRYGRSSYGVGLSFRAVGKDFDTDARLDPVLFAAHGGVFPISIAGVGTVGTVGVSGLPQAADHAFVVEHLRAWQSQPSSAGVRQA</sequence>
<dbReference type="SUPFAM" id="SSF143744">
    <property type="entry name" value="GlcG-like"/>
    <property type="match status" value="1"/>
</dbReference>
<organism evidence="1 2">
    <name type="scientific">Microbacterium jejuense</name>
    <dbReference type="NCBI Taxonomy" id="1263637"/>
    <lineage>
        <taxon>Bacteria</taxon>
        <taxon>Bacillati</taxon>
        <taxon>Actinomycetota</taxon>
        <taxon>Actinomycetes</taxon>
        <taxon>Micrococcales</taxon>
        <taxon>Microbacteriaceae</taxon>
        <taxon>Microbacterium</taxon>
    </lineage>
</organism>
<dbReference type="PANTHER" id="PTHR28255">
    <property type="match status" value="1"/>
</dbReference>
<name>A0ABS7HNG0_9MICO</name>
<dbReference type="RefSeq" id="WP_220300969.1">
    <property type="nucleotide sequence ID" value="NZ_JAEUAW010000007.1"/>
</dbReference>
<gene>
    <name evidence="1" type="ORF">JNB62_11275</name>
</gene>
<dbReference type="NCBIfam" id="NF002696">
    <property type="entry name" value="PRK02487.1-5"/>
    <property type="match status" value="1"/>
</dbReference>
<proteinExistence type="predicted"/>
<evidence type="ECO:0000313" key="2">
    <source>
        <dbReference type="Proteomes" id="UP001196843"/>
    </source>
</evidence>
<dbReference type="Pfam" id="PF03928">
    <property type="entry name" value="HbpS-like"/>
    <property type="match status" value="1"/>
</dbReference>
<dbReference type="PANTHER" id="PTHR28255:SF1">
    <property type="entry name" value="UPF0303 PROTEIN YBR137W"/>
    <property type="match status" value="1"/>
</dbReference>
<keyword evidence="2" id="KW-1185">Reference proteome</keyword>
<dbReference type="Proteomes" id="UP001196843">
    <property type="component" value="Unassembled WGS sequence"/>
</dbReference>
<dbReference type="InterPro" id="IPR038084">
    <property type="entry name" value="PduO/GlcC-like_sf"/>
</dbReference>
<dbReference type="InterPro" id="IPR005624">
    <property type="entry name" value="PduO/GlcC-like"/>
</dbReference>
<dbReference type="PIRSF" id="PIRSF008757">
    <property type="entry name" value="UCP008757"/>
    <property type="match status" value="1"/>
</dbReference>
<reference evidence="1 2" key="1">
    <citation type="journal article" date="2021" name="MBio">
        <title>Poor Competitiveness of Bradyrhizobium in Pigeon Pea Root Colonization in Indian Soils.</title>
        <authorList>
            <person name="Chalasani D."/>
            <person name="Basu A."/>
            <person name="Pullabhotla S.V.S.R.N."/>
            <person name="Jorrin B."/>
            <person name="Neal A.L."/>
            <person name="Poole P.S."/>
            <person name="Podile A.R."/>
            <person name="Tkacz A."/>
        </authorList>
    </citation>
    <scope>NUCLEOTIDE SEQUENCE [LARGE SCALE GENOMIC DNA]</scope>
    <source>
        <strain evidence="1 2">HU14</strain>
    </source>
</reference>
<evidence type="ECO:0000313" key="1">
    <source>
        <dbReference type="EMBL" id="MBW9094265.1"/>
    </source>
</evidence>
<dbReference type="Gene3D" id="3.30.450.150">
    <property type="entry name" value="Haem-degrading domain"/>
    <property type="match status" value="1"/>
</dbReference>
<protein>
    <submittedName>
        <fullName evidence="1">Heme-degrading domain-containing protein</fullName>
    </submittedName>
</protein>
<dbReference type="EMBL" id="JAEUAW010000007">
    <property type="protein sequence ID" value="MBW9094265.1"/>
    <property type="molecule type" value="Genomic_DNA"/>
</dbReference>